<name>A0AAC9HFC6_NEOTH</name>
<dbReference type="SUPFAM" id="SSF48452">
    <property type="entry name" value="TPR-like"/>
    <property type="match status" value="1"/>
</dbReference>
<dbReference type="Pfam" id="PF13240">
    <property type="entry name" value="Zn_Ribbon_1"/>
    <property type="match status" value="1"/>
</dbReference>
<feature type="transmembrane region" description="Helical" evidence="2">
    <location>
        <begin position="65"/>
        <end position="86"/>
    </location>
</feature>
<dbReference type="Proteomes" id="UP000322283">
    <property type="component" value="Unassembled WGS sequence"/>
</dbReference>
<keyword evidence="1" id="KW-0175">Coiled coil</keyword>
<reference evidence="5 7" key="2">
    <citation type="submission" date="2019-05" db="EMBL/GenBank/DDBJ databases">
        <title>Genome sequence of Moorella thermoacetica ATCC 33924.</title>
        <authorList>
            <person name="Poehlein A."/>
            <person name="Bengelsdorf F.R."/>
            <person name="Duerre P."/>
            <person name="Daniel R."/>
        </authorList>
    </citation>
    <scope>NUCLEOTIDE SEQUENCE [LARGE SCALE GENOMIC DNA]</scope>
    <source>
        <strain evidence="5 7">ATCC 33924</strain>
    </source>
</reference>
<sequence length="473" mass="53862">MFCQYCGKKIEEGSRFCSGCGHELRSINNEDTVVLARPSPDQVKQEEGSEHTTAQQQVPAKGKSIWLLPLATAVLVAVVLGGYYAYEQYINRLVEQDRVQAENLALQGDLDKAEKLISNALNKRPRHKTLQADLAYVREGQEVQSELNEAWEHTKQQQFNQALSLIEQAEKKVSGKEGDFYKYLSQLINDKKAAVNIMQVKQEMNNKNSIEELAALLTKISSFKVKEAQEVAKVIKTKICQLIYTKANELLKKKDFAGALALVQQGLGYDSENQQLLSFQKTIEQQKAAFEQNEQMILEQAQLAAARENAINHTQAVEVLQCDGSVTAQGDFRVWGTVRNVATRPIYMVEIYYTVYDAAGNALTTDSTYVYPNYLNPRDQGSFDNTSYGLWQGNRVKINRINLVFKVVEEAYEIFRDTFKTRHIVSTRKVPVCSRINRYFISAFWRRWPQLFLRYPVPPGLSPELITQQLVFS</sequence>
<evidence type="ECO:0000256" key="1">
    <source>
        <dbReference type="SAM" id="Coils"/>
    </source>
</evidence>
<evidence type="ECO:0000259" key="3">
    <source>
        <dbReference type="Pfam" id="PF13240"/>
    </source>
</evidence>
<evidence type="ECO:0000313" key="5">
    <source>
        <dbReference type="EMBL" id="TYL07963.1"/>
    </source>
</evidence>
<dbReference type="AlphaFoldDB" id="A0AAC9HFC6"/>
<evidence type="ECO:0000313" key="6">
    <source>
        <dbReference type="Proteomes" id="UP000094598"/>
    </source>
</evidence>
<dbReference type="NCBIfam" id="NF038353">
    <property type="entry name" value="FxLYD_dom"/>
    <property type="match status" value="1"/>
</dbReference>
<keyword evidence="2" id="KW-0472">Membrane</keyword>
<feature type="coiled-coil region" evidence="1">
    <location>
        <begin position="96"/>
        <end position="123"/>
    </location>
</feature>
<evidence type="ECO:0000313" key="4">
    <source>
        <dbReference type="EMBL" id="AOQ22971.1"/>
    </source>
</evidence>
<accession>A0AAC9HFC6</accession>
<dbReference type="EMBL" id="VCDX01000016">
    <property type="protein sequence ID" value="TYL07963.1"/>
    <property type="molecule type" value="Genomic_DNA"/>
</dbReference>
<keyword evidence="2" id="KW-1133">Transmembrane helix</keyword>
<dbReference type="InterPro" id="IPR011990">
    <property type="entry name" value="TPR-like_helical_dom_sf"/>
</dbReference>
<dbReference type="EMBL" id="CP017019">
    <property type="protein sequence ID" value="AOQ22971.1"/>
    <property type="molecule type" value="Genomic_DNA"/>
</dbReference>
<dbReference type="InterPro" id="IPR047676">
    <property type="entry name" value="FxLYD_dom"/>
</dbReference>
<evidence type="ECO:0000256" key="2">
    <source>
        <dbReference type="SAM" id="Phobius"/>
    </source>
</evidence>
<protein>
    <recommendedName>
        <fullName evidence="3">Zinc-ribbon domain-containing protein</fullName>
    </recommendedName>
</protein>
<keyword evidence="2" id="KW-0812">Transmembrane</keyword>
<gene>
    <name evidence="4" type="ORF">Maut_00496</name>
    <name evidence="5" type="ORF">MTAT_28330</name>
</gene>
<reference evidence="4 6" key="1">
    <citation type="submission" date="2016-08" db="EMBL/GenBank/DDBJ databases">
        <title>Moorella thermoacetica DSM 103132.</title>
        <authorList>
            <person name="Jendresen C.B."/>
            <person name="Redl S.M."/>
            <person name="Jensen T.O."/>
            <person name="Nielsen A.T."/>
        </authorList>
    </citation>
    <scope>NUCLEOTIDE SEQUENCE [LARGE SCALE GENOMIC DNA]</scope>
    <source>
        <strain evidence="4 6">DSM 103132</strain>
    </source>
</reference>
<feature type="domain" description="Zinc-ribbon" evidence="3">
    <location>
        <begin position="2"/>
        <end position="24"/>
    </location>
</feature>
<dbReference type="InterPro" id="IPR026870">
    <property type="entry name" value="Zinc_ribbon_dom"/>
</dbReference>
<proteinExistence type="predicted"/>
<keyword evidence="7" id="KW-1185">Reference proteome</keyword>
<evidence type="ECO:0000313" key="7">
    <source>
        <dbReference type="Proteomes" id="UP000322283"/>
    </source>
</evidence>
<dbReference type="Gene3D" id="1.25.40.10">
    <property type="entry name" value="Tetratricopeptide repeat domain"/>
    <property type="match status" value="1"/>
</dbReference>
<dbReference type="Proteomes" id="UP000094598">
    <property type="component" value="Chromosome"/>
</dbReference>
<organism evidence="4 6">
    <name type="scientific">Neomoorella thermoacetica</name>
    <name type="common">Clostridium thermoaceticum</name>
    <dbReference type="NCBI Taxonomy" id="1525"/>
    <lineage>
        <taxon>Bacteria</taxon>
        <taxon>Bacillati</taxon>
        <taxon>Bacillota</taxon>
        <taxon>Clostridia</taxon>
        <taxon>Neomoorellales</taxon>
        <taxon>Neomoorellaceae</taxon>
        <taxon>Neomoorella</taxon>
    </lineage>
</organism>